<comment type="cofactor">
    <cofactor evidence="1 5">
        <name>FAD</name>
        <dbReference type="ChEBI" id="CHEBI:57692"/>
    </cofactor>
</comment>
<sequence length="410" mass="45477">MLNKLPVAKAGMSAEELIAIARELGEMRFAPRSAEYDREAKFPTENYEDLRRAGFLALTIPAEYGGIGADFETYCRVSAELGRWCGATALTFNMHAQTTFWTGAMFDSLPIDDDVRATQNARRAKLYDCVVNGEGIFAQPFSEPNSAAAAGKAPFGTTARKVDGGWIVNGVKHFASLAGAASHYSMACTIETDEGDQRTKNAVYLCVPADADGFEIIGSWDPLGMRATVSMGLKMEEVFVPDDLELLPPGAYYRMALKWPHMFFTLSPSYMGLQQGAFDFTVKYLRGEVEGVTHKSRSIPAKQHAVSRMRLMLEQSRALFEMTISEAAYAPSKEARMRAYAAQHTIMEHAQEICALALRTCGGRTLLKSFPLERMYRESRCGSLMLPWTAEITEHRLGDESLYEPGEKRD</sequence>
<dbReference type="InterPro" id="IPR037069">
    <property type="entry name" value="AcylCoA_DH/ox_N_sf"/>
</dbReference>
<proteinExistence type="inferred from homology"/>
<evidence type="ECO:0000256" key="5">
    <source>
        <dbReference type="RuleBase" id="RU362125"/>
    </source>
</evidence>
<dbReference type="EC" id="1.-.-.-" evidence="9"/>
<dbReference type="PANTHER" id="PTHR43884:SF12">
    <property type="entry name" value="ISOVALERYL-COA DEHYDROGENASE, MITOCHONDRIAL-RELATED"/>
    <property type="match status" value="1"/>
</dbReference>
<name>A0ABW3FH15_9HYPH</name>
<reference evidence="10" key="1">
    <citation type="journal article" date="2019" name="Int. J. Syst. Evol. Microbiol.">
        <title>The Global Catalogue of Microorganisms (GCM) 10K type strain sequencing project: providing services to taxonomists for standard genome sequencing and annotation.</title>
        <authorList>
            <consortium name="The Broad Institute Genomics Platform"/>
            <consortium name="The Broad Institute Genome Sequencing Center for Infectious Disease"/>
            <person name="Wu L."/>
            <person name="Ma J."/>
        </authorList>
    </citation>
    <scope>NUCLEOTIDE SEQUENCE [LARGE SCALE GENOMIC DNA]</scope>
    <source>
        <strain evidence="10">CCUG 60023</strain>
    </source>
</reference>
<evidence type="ECO:0000313" key="10">
    <source>
        <dbReference type="Proteomes" id="UP001597101"/>
    </source>
</evidence>
<evidence type="ECO:0000256" key="4">
    <source>
        <dbReference type="ARBA" id="ARBA00022827"/>
    </source>
</evidence>
<feature type="domain" description="Acyl-CoA dehydrogenase/oxidase N-terminal" evidence="8">
    <location>
        <begin position="15"/>
        <end position="99"/>
    </location>
</feature>
<dbReference type="Pfam" id="PF02771">
    <property type="entry name" value="Acyl-CoA_dh_N"/>
    <property type="match status" value="1"/>
</dbReference>
<keyword evidence="5 9" id="KW-0560">Oxidoreductase</keyword>
<evidence type="ECO:0000256" key="2">
    <source>
        <dbReference type="ARBA" id="ARBA00009347"/>
    </source>
</evidence>
<evidence type="ECO:0000259" key="7">
    <source>
        <dbReference type="Pfam" id="PF02770"/>
    </source>
</evidence>
<keyword evidence="10" id="KW-1185">Reference proteome</keyword>
<dbReference type="SUPFAM" id="SSF47203">
    <property type="entry name" value="Acyl-CoA dehydrogenase C-terminal domain-like"/>
    <property type="match status" value="1"/>
</dbReference>
<dbReference type="Pfam" id="PF02770">
    <property type="entry name" value="Acyl-CoA_dh_M"/>
    <property type="match status" value="1"/>
</dbReference>
<keyword evidence="4 5" id="KW-0274">FAD</keyword>
<dbReference type="InterPro" id="IPR013786">
    <property type="entry name" value="AcylCoA_DH/ox_N"/>
</dbReference>
<feature type="domain" description="Acyl-CoA dehydrogenase/oxidase C-terminal" evidence="6">
    <location>
        <begin position="270"/>
        <end position="383"/>
    </location>
</feature>
<dbReference type="PIRSF" id="PIRSF016578">
    <property type="entry name" value="HsaA"/>
    <property type="match status" value="1"/>
</dbReference>
<evidence type="ECO:0000256" key="3">
    <source>
        <dbReference type="ARBA" id="ARBA00022630"/>
    </source>
</evidence>
<evidence type="ECO:0000256" key="1">
    <source>
        <dbReference type="ARBA" id="ARBA00001974"/>
    </source>
</evidence>
<evidence type="ECO:0000259" key="6">
    <source>
        <dbReference type="Pfam" id="PF00441"/>
    </source>
</evidence>
<evidence type="ECO:0000313" key="9">
    <source>
        <dbReference type="EMBL" id="MFD0916079.1"/>
    </source>
</evidence>
<dbReference type="InterPro" id="IPR009075">
    <property type="entry name" value="AcylCo_DH/oxidase_C"/>
</dbReference>
<dbReference type="InterPro" id="IPR046373">
    <property type="entry name" value="Acyl-CoA_Oxase/DH_mid-dom_sf"/>
</dbReference>
<dbReference type="PANTHER" id="PTHR43884">
    <property type="entry name" value="ACYL-COA DEHYDROGENASE"/>
    <property type="match status" value="1"/>
</dbReference>
<dbReference type="EMBL" id="JBHTJV010000003">
    <property type="protein sequence ID" value="MFD0916079.1"/>
    <property type="molecule type" value="Genomic_DNA"/>
</dbReference>
<comment type="caution">
    <text evidence="9">The sequence shown here is derived from an EMBL/GenBank/DDBJ whole genome shotgun (WGS) entry which is preliminary data.</text>
</comment>
<dbReference type="Proteomes" id="UP001597101">
    <property type="component" value="Unassembled WGS sequence"/>
</dbReference>
<dbReference type="InterPro" id="IPR009100">
    <property type="entry name" value="AcylCoA_DH/oxidase_NM_dom_sf"/>
</dbReference>
<dbReference type="Gene3D" id="2.40.110.10">
    <property type="entry name" value="Butyryl-CoA Dehydrogenase, subunit A, domain 2"/>
    <property type="match status" value="1"/>
</dbReference>
<dbReference type="Gene3D" id="1.10.540.10">
    <property type="entry name" value="Acyl-CoA dehydrogenase/oxidase, N-terminal domain"/>
    <property type="match status" value="1"/>
</dbReference>
<accession>A0ABW3FH15</accession>
<dbReference type="RefSeq" id="WP_377211914.1">
    <property type="nucleotide sequence ID" value="NZ_JBHTJV010000003.1"/>
</dbReference>
<dbReference type="SUPFAM" id="SSF56645">
    <property type="entry name" value="Acyl-CoA dehydrogenase NM domain-like"/>
    <property type="match status" value="1"/>
</dbReference>
<evidence type="ECO:0000259" key="8">
    <source>
        <dbReference type="Pfam" id="PF02771"/>
    </source>
</evidence>
<dbReference type="GO" id="GO:0016491">
    <property type="term" value="F:oxidoreductase activity"/>
    <property type="evidence" value="ECO:0007669"/>
    <property type="project" value="UniProtKB-KW"/>
</dbReference>
<dbReference type="Gene3D" id="1.20.140.10">
    <property type="entry name" value="Butyryl-CoA Dehydrogenase, subunit A, domain 3"/>
    <property type="match status" value="1"/>
</dbReference>
<dbReference type="InterPro" id="IPR036250">
    <property type="entry name" value="AcylCo_DH-like_C"/>
</dbReference>
<gene>
    <name evidence="9" type="ORF">ACFQ14_06630</name>
</gene>
<organism evidence="9 10">
    <name type="scientific">Pseudahrensia aquimaris</name>
    <dbReference type="NCBI Taxonomy" id="744461"/>
    <lineage>
        <taxon>Bacteria</taxon>
        <taxon>Pseudomonadati</taxon>
        <taxon>Pseudomonadota</taxon>
        <taxon>Alphaproteobacteria</taxon>
        <taxon>Hyphomicrobiales</taxon>
        <taxon>Ahrensiaceae</taxon>
        <taxon>Pseudahrensia</taxon>
    </lineage>
</organism>
<dbReference type="CDD" id="cd00567">
    <property type="entry name" value="ACAD"/>
    <property type="match status" value="1"/>
</dbReference>
<keyword evidence="3 5" id="KW-0285">Flavoprotein</keyword>
<dbReference type="InterPro" id="IPR006091">
    <property type="entry name" value="Acyl-CoA_Oxase/DH_mid-dom"/>
</dbReference>
<feature type="domain" description="Acyl-CoA oxidase/dehydrogenase middle" evidence="7">
    <location>
        <begin position="142"/>
        <end position="237"/>
    </location>
</feature>
<dbReference type="Pfam" id="PF00441">
    <property type="entry name" value="Acyl-CoA_dh_1"/>
    <property type="match status" value="1"/>
</dbReference>
<protein>
    <submittedName>
        <fullName evidence="9">Acyl-CoA dehydrogenase family protein</fullName>
        <ecNumber evidence="9">1.-.-.-</ecNumber>
    </submittedName>
</protein>
<comment type="similarity">
    <text evidence="2 5">Belongs to the acyl-CoA dehydrogenase family.</text>
</comment>